<dbReference type="EMBL" id="CP121671">
    <property type="protein sequence ID" value="WFT75642.1"/>
    <property type="molecule type" value="Genomic_DNA"/>
</dbReference>
<organism evidence="5 6">
    <name type="scientific">Halobacillus naozhouensis</name>
    <dbReference type="NCBI Taxonomy" id="554880"/>
    <lineage>
        <taxon>Bacteria</taxon>
        <taxon>Bacillati</taxon>
        <taxon>Bacillota</taxon>
        <taxon>Bacilli</taxon>
        <taxon>Bacillales</taxon>
        <taxon>Bacillaceae</taxon>
        <taxon>Halobacillus</taxon>
    </lineage>
</organism>
<evidence type="ECO:0000256" key="1">
    <source>
        <dbReference type="ARBA" id="ARBA00023015"/>
    </source>
</evidence>
<dbReference type="PANTHER" id="PTHR44846:SF1">
    <property type="entry name" value="MANNOSYL-D-GLYCERATE TRANSPORT_METABOLISM SYSTEM REPRESSOR MNGR-RELATED"/>
    <property type="match status" value="1"/>
</dbReference>
<dbReference type="PRINTS" id="PR00035">
    <property type="entry name" value="HTHGNTR"/>
</dbReference>
<evidence type="ECO:0000313" key="5">
    <source>
        <dbReference type="EMBL" id="WFT75642.1"/>
    </source>
</evidence>
<proteinExistence type="predicted"/>
<dbReference type="SMART" id="SM00345">
    <property type="entry name" value="HTH_GNTR"/>
    <property type="match status" value="1"/>
</dbReference>
<keyword evidence="1" id="KW-0805">Transcription regulation</keyword>
<evidence type="ECO:0000256" key="3">
    <source>
        <dbReference type="ARBA" id="ARBA00023163"/>
    </source>
</evidence>
<dbReference type="InterPro" id="IPR000524">
    <property type="entry name" value="Tscrpt_reg_HTH_GntR"/>
</dbReference>
<keyword evidence="2" id="KW-0238">DNA-binding</keyword>
<dbReference type="PROSITE" id="PS50949">
    <property type="entry name" value="HTH_GNTR"/>
    <property type="match status" value="1"/>
</dbReference>
<accession>A0ABY8J241</accession>
<evidence type="ECO:0000313" key="6">
    <source>
        <dbReference type="Proteomes" id="UP001221597"/>
    </source>
</evidence>
<dbReference type="RefSeq" id="WP_283077608.1">
    <property type="nucleotide sequence ID" value="NZ_CP121671.1"/>
</dbReference>
<dbReference type="Pfam" id="PF00392">
    <property type="entry name" value="GntR"/>
    <property type="match status" value="1"/>
</dbReference>
<protein>
    <submittedName>
        <fullName evidence="5">GntR family transcriptional regulator</fullName>
    </submittedName>
</protein>
<dbReference type="SUPFAM" id="SSF46785">
    <property type="entry name" value="Winged helix' DNA-binding domain"/>
    <property type="match status" value="1"/>
</dbReference>
<sequence length="203" mass="23749">MKNNYRLDSVPRMFEEVIRQIISYIQENELRKGDKLPTERKLSELLEVSRSSVREGLRILELLKYLESRQGGGTFVSEPPPFLIPMSLIQQDPGLDTLRNYFGVAIMSAEKIIIKSLKQETSVSLHSRQKLNFWAGFSAWINELGNQLSNDYYLSLWNNIYLLLNSHEYFENVTTPMELDDLKIAFYKEDQEILENFFSSFHP</sequence>
<dbReference type="Proteomes" id="UP001221597">
    <property type="component" value="Chromosome"/>
</dbReference>
<name>A0ABY8J241_9BACI</name>
<evidence type="ECO:0000256" key="2">
    <source>
        <dbReference type="ARBA" id="ARBA00023125"/>
    </source>
</evidence>
<dbReference type="CDD" id="cd07377">
    <property type="entry name" value="WHTH_GntR"/>
    <property type="match status" value="1"/>
</dbReference>
<keyword evidence="3" id="KW-0804">Transcription</keyword>
<dbReference type="Gene3D" id="1.10.10.10">
    <property type="entry name" value="Winged helix-like DNA-binding domain superfamily/Winged helix DNA-binding domain"/>
    <property type="match status" value="1"/>
</dbReference>
<evidence type="ECO:0000259" key="4">
    <source>
        <dbReference type="PROSITE" id="PS50949"/>
    </source>
</evidence>
<keyword evidence="6" id="KW-1185">Reference proteome</keyword>
<feature type="domain" description="HTH gntR-type" evidence="4">
    <location>
        <begin position="11"/>
        <end position="79"/>
    </location>
</feature>
<dbReference type="PANTHER" id="PTHR44846">
    <property type="entry name" value="MANNOSYL-D-GLYCERATE TRANSPORT/METABOLISM SYSTEM REPRESSOR MNGR-RELATED"/>
    <property type="match status" value="1"/>
</dbReference>
<dbReference type="InterPro" id="IPR036390">
    <property type="entry name" value="WH_DNA-bd_sf"/>
</dbReference>
<gene>
    <name evidence="5" type="ORF">P9989_04425</name>
</gene>
<dbReference type="InterPro" id="IPR050679">
    <property type="entry name" value="Bact_HTH_transcr_reg"/>
</dbReference>
<dbReference type="InterPro" id="IPR036388">
    <property type="entry name" value="WH-like_DNA-bd_sf"/>
</dbReference>
<reference evidence="5 6" key="1">
    <citation type="submission" date="2023-04" db="EMBL/GenBank/DDBJ databases">
        <title>Genome sequence of Halobacillus naozhouensis KACC 21980.</title>
        <authorList>
            <person name="Kim S."/>
            <person name="Heo J."/>
            <person name="Kwon S.-W."/>
        </authorList>
    </citation>
    <scope>NUCLEOTIDE SEQUENCE [LARGE SCALE GENOMIC DNA]</scope>
    <source>
        <strain evidence="5 6">KCTC 13234</strain>
    </source>
</reference>